<protein>
    <submittedName>
        <fullName evidence="2">Lrp/AsnC family transcriptional regulator</fullName>
    </submittedName>
</protein>
<keyword evidence="3" id="KW-1185">Reference proteome</keyword>
<dbReference type="SUPFAM" id="SSF46785">
    <property type="entry name" value="Winged helix' DNA-binding domain"/>
    <property type="match status" value="1"/>
</dbReference>
<evidence type="ECO:0000313" key="2">
    <source>
        <dbReference type="EMBL" id="GAA1788230.1"/>
    </source>
</evidence>
<dbReference type="Proteomes" id="UP001500851">
    <property type="component" value="Unassembled WGS sequence"/>
</dbReference>
<organism evidence="2 3">
    <name type="scientific">Leucobacter iarius</name>
    <dbReference type="NCBI Taxonomy" id="333963"/>
    <lineage>
        <taxon>Bacteria</taxon>
        <taxon>Bacillati</taxon>
        <taxon>Actinomycetota</taxon>
        <taxon>Actinomycetes</taxon>
        <taxon>Micrococcales</taxon>
        <taxon>Microbacteriaceae</taxon>
        <taxon>Leucobacter</taxon>
    </lineage>
</organism>
<dbReference type="PANTHER" id="PTHR30154">
    <property type="entry name" value="LEUCINE-RESPONSIVE REGULATORY PROTEIN"/>
    <property type="match status" value="1"/>
</dbReference>
<feature type="domain" description="HTH asnC-type" evidence="1">
    <location>
        <begin position="16"/>
        <end position="57"/>
    </location>
</feature>
<dbReference type="InterPro" id="IPR036388">
    <property type="entry name" value="WH-like_DNA-bd_sf"/>
</dbReference>
<reference evidence="3" key="1">
    <citation type="journal article" date="2019" name="Int. J. Syst. Evol. Microbiol.">
        <title>The Global Catalogue of Microorganisms (GCM) 10K type strain sequencing project: providing services to taxonomists for standard genome sequencing and annotation.</title>
        <authorList>
            <consortium name="The Broad Institute Genomics Platform"/>
            <consortium name="The Broad Institute Genome Sequencing Center for Infectious Disease"/>
            <person name="Wu L."/>
            <person name="Ma J."/>
        </authorList>
    </citation>
    <scope>NUCLEOTIDE SEQUENCE [LARGE SCALE GENOMIC DNA]</scope>
    <source>
        <strain evidence="3">JCM 14736</strain>
    </source>
</reference>
<accession>A0ABP4XU75</accession>
<dbReference type="InterPro" id="IPR036390">
    <property type="entry name" value="WH_DNA-bd_sf"/>
</dbReference>
<dbReference type="Pfam" id="PF13404">
    <property type="entry name" value="HTH_AsnC-type"/>
    <property type="match status" value="2"/>
</dbReference>
<evidence type="ECO:0000313" key="3">
    <source>
        <dbReference type="Proteomes" id="UP001500851"/>
    </source>
</evidence>
<dbReference type="EMBL" id="BAAAOB010000001">
    <property type="protein sequence ID" value="GAA1788230.1"/>
    <property type="molecule type" value="Genomic_DNA"/>
</dbReference>
<dbReference type="InterPro" id="IPR000485">
    <property type="entry name" value="AsnC-type_HTH_dom"/>
</dbReference>
<dbReference type="Gene3D" id="1.10.10.10">
    <property type="entry name" value="Winged helix-like DNA-binding domain superfamily/Winged helix DNA-binding domain"/>
    <property type="match status" value="2"/>
</dbReference>
<dbReference type="PANTHER" id="PTHR30154:SF34">
    <property type="entry name" value="TRANSCRIPTIONAL REGULATOR AZLB"/>
    <property type="match status" value="1"/>
</dbReference>
<sequence>MNAIHSDPAAAPPRLLDELDLAIVHALQIDARAPWTRVAAAVGADSATVSRRWEQMQEESLAWLTCWPQSAQWESSTDLAMVLLGADSDLEAICAQPWAFSVDETSAGVVALVAAQSGLRGLGGRVQELAEIAAGPGGAHDGRAPRMHVVSAVLAEDSSWRTRALDARGQRIMAGEPGGAGGSAARPPKPEVVAELLEALSKDPRMSAAKLAVHLGVSEATARRTVERSAERLGLGCDLSSWAAGLRRGAMLWARSPQLHAAGAQARWLPQSYRALQVVGPAPLCISVRATTLTALPELEHALGDGIEIVDRWTVLGARKRNGRLLDEWGRALGRVDVRW</sequence>
<name>A0ABP4XU75_9MICO</name>
<comment type="caution">
    <text evidence="2">The sequence shown here is derived from an EMBL/GenBank/DDBJ whole genome shotgun (WGS) entry which is preliminary data.</text>
</comment>
<feature type="domain" description="HTH asnC-type" evidence="1">
    <location>
        <begin position="196"/>
        <end position="228"/>
    </location>
</feature>
<evidence type="ECO:0000259" key="1">
    <source>
        <dbReference type="Pfam" id="PF13404"/>
    </source>
</evidence>
<dbReference type="RefSeq" id="WP_344031323.1">
    <property type="nucleotide sequence ID" value="NZ_BAAAOB010000001.1"/>
</dbReference>
<proteinExistence type="predicted"/>
<gene>
    <name evidence="2" type="ORF">GCM10009768_16590</name>
</gene>